<dbReference type="InterPro" id="IPR000415">
    <property type="entry name" value="Nitroreductase-like"/>
</dbReference>
<feature type="domain" description="Nitroreductase" evidence="3">
    <location>
        <begin position="7"/>
        <end position="66"/>
    </location>
</feature>
<dbReference type="EMBL" id="PCRQ01000022">
    <property type="protein sequence ID" value="PIP24371.1"/>
    <property type="molecule type" value="Genomic_DNA"/>
</dbReference>
<dbReference type="InterPro" id="IPR029479">
    <property type="entry name" value="Nitroreductase"/>
</dbReference>
<protein>
    <submittedName>
        <fullName evidence="4">Nitroreductase</fullName>
    </submittedName>
</protein>
<evidence type="ECO:0000256" key="1">
    <source>
        <dbReference type="ARBA" id="ARBA00007118"/>
    </source>
</evidence>
<dbReference type="SUPFAM" id="SSF55469">
    <property type="entry name" value="FMN-dependent nitroreductase-like"/>
    <property type="match status" value="1"/>
</dbReference>
<comment type="caution">
    <text evidence="4">The sequence shown here is derived from an EMBL/GenBank/DDBJ whole genome shotgun (WGS) entry which is preliminary data.</text>
</comment>
<accession>A0A2G9Z0Y7</accession>
<proteinExistence type="inferred from homology"/>
<sequence>MNVFEAIKNRYSCRSYKTEPVPEEKLKKVLEAARLAPSAHNEQEWKFVVVKNLEKRREVSEAAGQSFIAEAPVIIAAVATDPEHIMSSGVPAYAVDLAIAVEHMALQAVEEELGTCWIGAFGQEEVKKVLNIPDEYKVVALMPLGFSADKPKEKIRKKLDEIVSEDTF</sequence>
<evidence type="ECO:0000256" key="2">
    <source>
        <dbReference type="ARBA" id="ARBA00023002"/>
    </source>
</evidence>
<dbReference type="PANTHER" id="PTHR43673">
    <property type="entry name" value="NAD(P)H NITROREDUCTASE YDGI-RELATED"/>
    <property type="match status" value="1"/>
</dbReference>
<evidence type="ECO:0000313" key="5">
    <source>
        <dbReference type="Proteomes" id="UP000229952"/>
    </source>
</evidence>
<dbReference type="Gene3D" id="3.40.109.10">
    <property type="entry name" value="NADH Oxidase"/>
    <property type="match status" value="1"/>
</dbReference>
<dbReference type="Pfam" id="PF00881">
    <property type="entry name" value="Nitroreductase"/>
    <property type="match status" value="1"/>
</dbReference>
<organism evidence="4 5">
    <name type="scientific">Candidatus Nealsonbacteria bacterium CG23_combo_of_CG06-09_8_20_14_all_37_18</name>
    <dbReference type="NCBI Taxonomy" id="1974720"/>
    <lineage>
        <taxon>Bacteria</taxon>
        <taxon>Candidatus Nealsoniibacteriota</taxon>
    </lineage>
</organism>
<comment type="similarity">
    <text evidence="1">Belongs to the nitroreductase family.</text>
</comment>
<dbReference type="GO" id="GO:0016491">
    <property type="term" value="F:oxidoreductase activity"/>
    <property type="evidence" value="ECO:0007669"/>
    <property type="project" value="UniProtKB-KW"/>
</dbReference>
<name>A0A2G9Z0Y7_9BACT</name>
<evidence type="ECO:0000259" key="3">
    <source>
        <dbReference type="Pfam" id="PF00881"/>
    </source>
</evidence>
<dbReference type="AlphaFoldDB" id="A0A2G9Z0Y7"/>
<dbReference type="CDD" id="cd02139">
    <property type="entry name" value="nitroreductase"/>
    <property type="match status" value="1"/>
</dbReference>
<dbReference type="Proteomes" id="UP000229952">
    <property type="component" value="Unassembled WGS sequence"/>
</dbReference>
<gene>
    <name evidence="4" type="ORF">COX35_01035</name>
</gene>
<dbReference type="PANTHER" id="PTHR43673:SF10">
    <property type="entry name" value="NADH DEHYDROGENASE_NAD(P)H NITROREDUCTASE XCC3605-RELATED"/>
    <property type="match status" value="1"/>
</dbReference>
<reference evidence="4 5" key="1">
    <citation type="submission" date="2017-09" db="EMBL/GenBank/DDBJ databases">
        <title>Depth-based differentiation of microbial function through sediment-hosted aquifers and enrichment of novel symbionts in the deep terrestrial subsurface.</title>
        <authorList>
            <person name="Probst A.J."/>
            <person name="Ladd B."/>
            <person name="Jarett J.K."/>
            <person name="Geller-Mcgrath D.E."/>
            <person name="Sieber C.M."/>
            <person name="Emerson J.B."/>
            <person name="Anantharaman K."/>
            <person name="Thomas B.C."/>
            <person name="Malmstrom R."/>
            <person name="Stieglmeier M."/>
            <person name="Klingl A."/>
            <person name="Woyke T."/>
            <person name="Ryan C.M."/>
            <person name="Banfield J.F."/>
        </authorList>
    </citation>
    <scope>NUCLEOTIDE SEQUENCE [LARGE SCALE GENOMIC DNA]</scope>
    <source>
        <strain evidence="4">CG23_combo_of_CG06-09_8_20_14_all_37_18</strain>
    </source>
</reference>
<evidence type="ECO:0000313" key="4">
    <source>
        <dbReference type="EMBL" id="PIP24371.1"/>
    </source>
</evidence>
<keyword evidence="2" id="KW-0560">Oxidoreductase</keyword>